<proteinExistence type="predicted"/>
<dbReference type="EMBL" id="JACSDY010000022">
    <property type="protein sequence ID" value="KAF7392398.1"/>
    <property type="molecule type" value="Genomic_DNA"/>
</dbReference>
<keyword evidence="2" id="KW-0378">Hydrolase</keyword>
<evidence type="ECO:0000259" key="5">
    <source>
        <dbReference type="Pfam" id="PF01612"/>
    </source>
</evidence>
<evidence type="ECO:0000259" key="6">
    <source>
        <dbReference type="Pfam" id="PF01927"/>
    </source>
</evidence>
<keyword evidence="3" id="KW-0269">Exonuclease</keyword>
<feature type="compositionally biased region" description="Polar residues" evidence="4">
    <location>
        <begin position="669"/>
        <end position="680"/>
    </location>
</feature>
<organism evidence="7 8">
    <name type="scientific">Vespula pensylvanica</name>
    <name type="common">Western yellow jacket</name>
    <name type="synonym">Wasp</name>
    <dbReference type="NCBI Taxonomy" id="30213"/>
    <lineage>
        <taxon>Eukaryota</taxon>
        <taxon>Metazoa</taxon>
        <taxon>Ecdysozoa</taxon>
        <taxon>Arthropoda</taxon>
        <taxon>Hexapoda</taxon>
        <taxon>Insecta</taxon>
        <taxon>Pterygota</taxon>
        <taxon>Neoptera</taxon>
        <taxon>Endopterygota</taxon>
        <taxon>Hymenoptera</taxon>
        <taxon>Apocrita</taxon>
        <taxon>Aculeata</taxon>
        <taxon>Vespoidea</taxon>
        <taxon>Vespidae</taxon>
        <taxon>Vespinae</taxon>
        <taxon>Vespula</taxon>
    </lineage>
</organism>
<dbReference type="SUPFAM" id="SSF53098">
    <property type="entry name" value="Ribonuclease H-like"/>
    <property type="match status" value="1"/>
</dbReference>
<accession>A0A834JP22</accession>
<name>A0A834JP22_VESPE</name>
<dbReference type="Gene3D" id="3.30.420.10">
    <property type="entry name" value="Ribonuclease H-like superfamily/Ribonuclease H"/>
    <property type="match status" value="1"/>
</dbReference>
<dbReference type="GO" id="GO:0006139">
    <property type="term" value="P:nucleobase-containing compound metabolic process"/>
    <property type="evidence" value="ECO:0007669"/>
    <property type="project" value="InterPro"/>
</dbReference>
<feature type="compositionally biased region" description="Polar residues" evidence="4">
    <location>
        <begin position="625"/>
        <end position="654"/>
    </location>
</feature>
<dbReference type="InterPro" id="IPR052408">
    <property type="entry name" value="Exonuclease_MUT-7-like"/>
</dbReference>
<dbReference type="Pfam" id="PF01927">
    <property type="entry name" value="Mut7-C"/>
    <property type="match status" value="1"/>
</dbReference>
<keyword evidence="8" id="KW-1185">Reference proteome</keyword>
<gene>
    <name evidence="7" type="ORF">H0235_017397</name>
</gene>
<evidence type="ECO:0000256" key="1">
    <source>
        <dbReference type="ARBA" id="ARBA00022722"/>
    </source>
</evidence>
<comment type="caution">
    <text evidence="7">The sequence shown here is derived from an EMBL/GenBank/DDBJ whole genome shotgun (WGS) entry which is preliminary data.</text>
</comment>
<dbReference type="GO" id="GO:0008408">
    <property type="term" value="F:3'-5' exonuclease activity"/>
    <property type="evidence" value="ECO:0007669"/>
    <property type="project" value="InterPro"/>
</dbReference>
<dbReference type="PANTHER" id="PTHR47765:SF2">
    <property type="entry name" value="EXONUCLEASE MUT-7 HOMOLOG"/>
    <property type="match status" value="1"/>
</dbReference>
<dbReference type="Pfam" id="PF01612">
    <property type="entry name" value="DNA_pol_A_exo1"/>
    <property type="match status" value="1"/>
</dbReference>
<evidence type="ECO:0000313" key="7">
    <source>
        <dbReference type="EMBL" id="KAF7392398.1"/>
    </source>
</evidence>
<dbReference type="InterPro" id="IPR002562">
    <property type="entry name" value="3'-5'_exonuclease_dom"/>
</dbReference>
<reference evidence="7" key="1">
    <citation type="journal article" date="2020" name="G3 (Bethesda)">
        <title>High-Quality Assemblies for Three Invasive Social Wasps from the &lt;i&gt;Vespula&lt;/i&gt; Genus.</title>
        <authorList>
            <person name="Harrop T.W.R."/>
            <person name="Guhlin J."/>
            <person name="McLaughlin G.M."/>
            <person name="Permina E."/>
            <person name="Stockwell P."/>
            <person name="Gilligan J."/>
            <person name="Le Lec M.F."/>
            <person name="Gruber M.A.M."/>
            <person name="Quinn O."/>
            <person name="Lovegrove M."/>
            <person name="Duncan E.J."/>
            <person name="Remnant E.J."/>
            <person name="Van Eeckhoven J."/>
            <person name="Graham B."/>
            <person name="Knapp R.A."/>
            <person name="Langford K.W."/>
            <person name="Kronenberg Z."/>
            <person name="Press M.O."/>
            <person name="Eacker S.M."/>
            <person name="Wilson-Rankin E.E."/>
            <person name="Purcell J."/>
            <person name="Lester P.J."/>
            <person name="Dearden P.K."/>
        </authorList>
    </citation>
    <scope>NUCLEOTIDE SEQUENCE</scope>
    <source>
        <strain evidence="7">Volc-1</strain>
    </source>
</reference>
<dbReference type="InterPro" id="IPR002782">
    <property type="entry name" value="Mut7-C_RNAse_dom"/>
</dbReference>
<protein>
    <submittedName>
        <fullName evidence="7">Uncharacterized protein</fullName>
    </submittedName>
</protein>
<evidence type="ECO:0000256" key="2">
    <source>
        <dbReference type="ARBA" id="ARBA00022801"/>
    </source>
</evidence>
<sequence length="925" mass="107675">MAQAMVGIENESSHHMAFRPKDAEEDLLFFTSLDDATKTWLNTLHDMWKLWKKCEGVTKTLFDYFDTAPNPYLSTLRILVNTMDFKHAKVGSSLVFTVIEEFSNWLVPRKDSYKECLVPDLKLAAFKLLGRQKNMQLIKMVSITYDFIGHKELFLQIIQHVINAKRYKEAAQFATMLRLQMCYTDPEILLLPLILQNKLTIVEDFLFEYPNIQKILVMYLDNLVALGKNMDNKLEQYIETNNIPDVKIGTIQIRPMTKLIARLAKLYNLPPELCPNLNRRRNEGALQFLIHKRYDDGSLNTESWREMIREAVGHDTELQLETVKLLSMVGEIKECLYWAKTFEIPKEQWPWALSFQTKQYSDEINVGASTSKEENWNHEDSSVRYHTLKLPRDTIKLIDSPRLFEEFLDNGLKGIRIVGIDSEWKPTFGTKKTQLALIQIATETNVYILDVITMGNQLEHLWSEFNLLLFENKHILKLGFGIANDVLMIRDYLPAISNIKINGQGYLDVLFLWRKLVEGYNFQFPYKGDQNFTSESLSKLVELCLGAKLNKSDQFSNWEQRPLRESQIIYAALDAYCLLEIYTTLSQECEHIDIPFQDICTEIQHIPHRHFKKNPKKYLNKSNAKMQSTFSSEKDNGQNNSNSKQFKVPQTYQHSSKRKNFNKRENKQKQYQVYPQSHSGPTPAHKWRAVCDSMLGGLASKLRMCGCDCLYVLFDKGGEQSAKLAVHENRILLTQRFIQYLPLENCYKVISSTPNEQLREVLNRFSVVVTQKDIFSRCQICNFDEFVEVPKALMDELVKSFINITKHEHHKFDFSSSASQYSEEYMSNTDDIDTVHVKKFFTKQYNDRTWHLSTGTLDVKTCTTKYHMRVQIDKVPLDILKNVSLFYVCEHCGNTLEAWLRTNMKHKSKLSLSVNNFEPTISNCS</sequence>
<evidence type="ECO:0000256" key="3">
    <source>
        <dbReference type="ARBA" id="ARBA00022839"/>
    </source>
</evidence>
<evidence type="ECO:0000256" key="4">
    <source>
        <dbReference type="SAM" id="MobiDB-lite"/>
    </source>
</evidence>
<dbReference type="PANTHER" id="PTHR47765">
    <property type="entry name" value="3'-5' EXONUCLEASE DOMAIN-CONTAINING PROTEIN"/>
    <property type="match status" value="1"/>
</dbReference>
<feature type="region of interest" description="Disordered" evidence="4">
    <location>
        <begin position="625"/>
        <end position="683"/>
    </location>
</feature>
<keyword evidence="1" id="KW-0540">Nuclease</keyword>
<dbReference type="InterPro" id="IPR012337">
    <property type="entry name" value="RNaseH-like_sf"/>
</dbReference>
<dbReference type="Proteomes" id="UP000600918">
    <property type="component" value="Unassembled WGS sequence"/>
</dbReference>
<dbReference type="InterPro" id="IPR037432">
    <property type="entry name" value="Mut-7_DEDDy_dom"/>
</dbReference>
<feature type="domain" description="3'-5' exonuclease" evidence="5">
    <location>
        <begin position="412"/>
        <end position="588"/>
    </location>
</feature>
<evidence type="ECO:0000313" key="8">
    <source>
        <dbReference type="Proteomes" id="UP000600918"/>
    </source>
</evidence>
<dbReference type="GO" id="GO:0003676">
    <property type="term" value="F:nucleic acid binding"/>
    <property type="evidence" value="ECO:0007669"/>
    <property type="project" value="InterPro"/>
</dbReference>
<feature type="domain" description="Mut7-C RNAse" evidence="6">
    <location>
        <begin position="688"/>
        <end position="800"/>
    </location>
</feature>
<dbReference type="InterPro" id="IPR036397">
    <property type="entry name" value="RNaseH_sf"/>
</dbReference>
<dbReference type="AlphaFoldDB" id="A0A834JP22"/>
<dbReference type="CDD" id="cd06146">
    <property type="entry name" value="mut-7_like_exo"/>
    <property type="match status" value="1"/>
</dbReference>